<dbReference type="InterPro" id="IPR000719">
    <property type="entry name" value="Prot_kinase_dom"/>
</dbReference>
<feature type="region of interest" description="Disordered" evidence="1">
    <location>
        <begin position="335"/>
        <end position="355"/>
    </location>
</feature>
<evidence type="ECO:0000313" key="4">
    <source>
        <dbReference type="EMBL" id="GFR99059.1"/>
    </source>
</evidence>
<feature type="compositionally biased region" description="Polar residues" evidence="1">
    <location>
        <begin position="335"/>
        <end position="354"/>
    </location>
</feature>
<feature type="compositionally biased region" description="Low complexity" evidence="1">
    <location>
        <begin position="451"/>
        <end position="469"/>
    </location>
</feature>
<name>A0AAV4HMW9_9GAST</name>
<feature type="compositionally biased region" description="Polar residues" evidence="1">
    <location>
        <begin position="1023"/>
        <end position="1038"/>
    </location>
</feature>
<dbReference type="GO" id="GO:0004672">
    <property type="term" value="F:protein kinase activity"/>
    <property type="evidence" value="ECO:0007669"/>
    <property type="project" value="InterPro"/>
</dbReference>
<keyword evidence="4" id="KW-0808">Transferase</keyword>
<feature type="region of interest" description="Disordered" evidence="1">
    <location>
        <begin position="113"/>
        <end position="205"/>
    </location>
</feature>
<dbReference type="PROSITE" id="PS50195">
    <property type="entry name" value="PX"/>
    <property type="match status" value="1"/>
</dbReference>
<dbReference type="Gene3D" id="3.30.200.20">
    <property type="entry name" value="Phosphorylase Kinase, domain 1"/>
    <property type="match status" value="1"/>
</dbReference>
<feature type="compositionally biased region" description="Polar residues" evidence="1">
    <location>
        <begin position="977"/>
        <end position="996"/>
    </location>
</feature>
<evidence type="ECO:0000259" key="2">
    <source>
        <dbReference type="PROSITE" id="PS50011"/>
    </source>
</evidence>
<dbReference type="SUPFAM" id="SSF64268">
    <property type="entry name" value="PX domain"/>
    <property type="match status" value="1"/>
</dbReference>
<sequence>MNKFQTFPIKAPETLTELICWKRYNDFKTLYKSLSALHKALHRRDAFPEFAKPKLFGRFDDDVIEERRQSAAALLNFVSTQPHLYKSLVFKQFLEDGKSPTNPNPKGLDILVAAGGSHPRSDGYPPPDLVPASAESCSTTKEGKEMAGDHDRMPTNDGGIDKESPSFSSSPAILKPTPVDPMTADEISSEPRTAVDSTDSCSNKPTDLAVLEGTWNYPAAADNISLNSSNGKDTTDTDDEVNDIGDDDVEEDSAVATSLPDTDLAFFDPMSHDTLAAQSPEELSGGIPRSNSWLLKGLNMCAEMETNESRTDAECGEEDFCNSGEQTIMSVGSTVTDGSEQIVSPSDKTSSGELSSDFEFIRTMSQSSDGSKVECGKGDLDLSSEWQIRSGSFTGQTTAVFSRGQLQPQHGDQAVEFGRQKVSRSSRSHSANSEKSQDASGGSGSNKSTPSRGSRSNLLRRLVSGVSSNKESSQMNTVKPRSATEHSVSSMDLGGTIDRVVLVRDKGTDETFVIKSIPKSTPDTERTQSILPTTCPHMVSLHRFFETDSCVFLLLQYASGGKLWTYIGDYLHTDRGNVGIEFSITKNHLEAKNIYSGTKVETDILSGGDTQPASGDVTDLGNKLEGGDQVKVKSSNGLGAVRFSELQGRRDFTSVVDSELVAPLSSPYQIDSEANENKNCHNSNQLDAELDSNSGIKELSRKESISEAESQDQFNDSGLESIPKSATKTPLNRRLSNLSDDMYVASPSEEAFSPLTPGFGETEEEGHFQKLLGETHHNIEDFSINSFDSGDVPVRINSSSSSCVDRIPSIPEDSDNMQGKINSNSETECLGNTLNDKDEDLVFAAVKDHGNDFVNRGIGENRRKILVARQISADQAFSHTYLSRQTEDVITEAKKRHASVDESSSFKSHHSVAMYAPTFNSDDLIRCSQDLLKQVDNVLSKTDTETANDAVLSPSSPATIEVYNVPLLSETREQKSEASSSGVCSVTKQPSGSSNESAEEPSIYDLNRSSDDDQDESSETEQITDSLPSSTAENSFTPSGEKFLDGSSNRPVDASSALEKVIPKSKLGLTGLESGKAASNHFTSNKVGSTSNARLSLSRIDSKELTRSASFECDLKSPTRNRARTVAAVFEHLDSTSSDHICIPESSIRKWTAQMVTAVSRLHSLGIVCRDLKPSNILLGEKGQLMLTYFCHLGYGDQELDWNAVDNVYAAPEVSSIAGYSNTCDWWSIGALLFELIVGKTLSDCHPGGITSHTCLYIPAFVSDEARSLLEGLLKHNPNERLGAGMAGAEEIKAHPFFTGVDWHELEYS</sequence>
<feature type="compositionally biased region" description="Basic and acidic residues" evidence="1">
    <location>
        <begin position="141"/>
        <end position="164"/>
    </location>
</feature>
<feature type="compositionally biased region" description="Acidic residues" evidence="1">
    <location>
        <begin position="236"/>
        <end position="253"/>
    </location>
</feature>
<dbReference type="Gene3D" id="3.30.1520.10">
    <property type="entry name" value="Phox-like domain"/>
    <property type="match status" value="1"/>
</dbReference>
<feature type="compositionally biased region" description="Polar residues" evidence="1">
    <location>
        <begin position="195"/>
        <end position="205"/>
    </location>
</feature>
<feature type="domain" description="PX" evidence="3">
    <location>
        <begin position="1"/>
        <end position="101"/>
    </location>
</feature>
<feature type="region of interest" description="Disordered" evidence="1">
    <location>
        <begin position="418"/>
        <end position="489"/>
    </location>
</feature>
<feature type="compositionally biased region" description="Polar residues" evidence="1">
    <location>
        <begin position="707"/>
        <end position="734"/>
    </location>
</feature>
<feature type="compositionally biased region" description="Polar residues" evidence="1">
    <location>
        <begin position="680"/>
        <end position="695"/>
    </location>
</feature>
<dbReference type="PROSITE" id="PS50011">
    <property type="entry name" value="PROTEIN_KINASE_DOM"/>
    <property type="match status" value="1"/>
</dbReference>
<dbReference type="Pfam" id="PF00069">
    <property type="entry name" value="Pkinase"/>
    <property type="match status" value="1"/>
</dbReference>
<accession>A0AAV4HMW9</accession>
<dbReference type="PANTHER" id="PTHR15508:SF9">
    <property type="entry name" value="SORTING NEXIN-15"/>
    <property type="match status" value="1"/>
</dbReference>
<evidence type="ECO:0000256" key="1">
    <source>
        <dbReference type="SAM" id="MobiDB-lite"/>
    </source>
</evidence>
<dbReference type="InterPro" id="IPR011009">
    <property type="entry name" value="Kinase-like_dom_sf"/>
</dbReference>
<dbReference type="EMBL" id="BMAT01002104">
    <property type="protein sequence ID" value="GFR99059.1"/>
    <property type="molecule type" value="Genomic_DNA"/>
</dbReference>
<gene>
    <name evidence="4" type="ORF">ElyMa_001034800</name>
</gene>
<feature type="region of interest" description="Disordered" evidence="1">
    <location>
        <begin position="669"/>
        <end position="734"/>
    </location>
</feature>
<feature type="region of interest" description="Disordered" evidence="1">
    <location>
        <begin position="221"/>
        <end position="257"/>
    </location>
</feature>
<dbReference type="GO" id="GO:0005524">
    <property type="term" value="F:ATP binding"/>
    <property type="evidence" value="ECO:0007669"/>
    <property type="project" value="InterPro"/>
</dbReference>
<organism evidence="4 5">
    <name type="scientific">Elysia marginata</name>
    <dbReference type="NCBI Taxonomy" id="1093978"/>
    <lineage>
        <taxon>Eukaryota</taxon>
        <taxon>Metazoa</taxon>
        <taxon>Spiralia</taxon>
        <taxon>Lophotrochozoa</taxon>
        <taxon>Mollusca</taxon>
        <taxon>Gastropoda</taxon>
        <taxon>Heterobranchia</taxon>
        <taxon>Euthyneura</taxon>
        <taxon>Panpulmonata</taxon>
        <taxon>Sacoglossa</taxon>
        <taxon>Placobranchoidea</taxon>
        <taxon>Plakobranchidae</taxon>
        <taxon>Elysia</taxon>
    </lineage>
</organism>
<keyword evidence="5" id="KW-1185">Reference proteome</keyword>
<dbReference type="Gene3D" id="1.10.510.10">
    <property type="entry name" value="Transferase(Phosphotransferase) domain 1"/>
    <property type="match status" value="1"/>
</dbReference>
<dbReference type="InterPro" id="IPR001683">
    <property type="entry name" value="PX_dom"/>
</dbReference>
<evidence type="ECO:0000313" key="5">
    <source>
        <dbReference type="Proteomes" id="UP000762676"/>
    </source>
</evidence>
<dbReference type="SUPFAM" id="SSF56112">
    <property type="entry name" value="Protein kinase-like (PK-like)"/>
    <property type="match status" value="1"/>
</dbReference>
<comment type="caution">
    <text evidence="4">The sequence shown here is derived from an EMBL/GenBank/DDBJ whole genome shotgun (WGS) entry which is preliminary data.</text>
</comment>
<feature type="region of interest" description="Disordered" evidence="1">
    <location>
        <begin position="971"/>
        <end position="1057"/>
    </location>
</feature>
<protein>
    <submittedName>
        <fullName evidence="4">Ribosomal protein S6 kinase delta-1</fullName>
    </submittedName>
</protein>
<feature type="compositionally biased region" description="Polar residues" evidence="1">
    <location>
        <begin position="470"/>
        <end position="489"/>
    </location>
</feature>
<dbReference type="Pfam" id="PF00787">
    <property type="entry name" value="PX"/>
    <property type="match status" value="1"/>
</dbReference>
<reference evidence="4 5" key="1">
    <citation type="journal article" date="2021" name="Elife">
        <title>Chloroplast acquisition without the gene transfer in kleptoplastic sea slugs, Plakobranchus ocellatus.</title>
        <authorList>
            <person name="Maeda T."/>
            <person name="Takahashi S."/>
            <person name="Yoshida T."/>
            <person name="Shimamura S."/>
            <person name="Takaki Y."/>
            <person name="Nagai Y."/>
            <person name="Toyoda A."/>
            <person name="Suzuki Y."/>
            <person name="Arimoto A."/>
            <person name="Ishii H."/>
            <person name="Satoh N."/>
            <person name="Nishiyama T."/>
            <person name="Hasebe M."/>
            <person name="Maruyama T."/>
            <person name="Minagawa J."/>
            <person name="Obokata J."/>
            <person name="Shigenobu S."/>
        </authorList>
    </citation>
    <scope>NUCLEOTIDE SEQUENCE [LARGE SCALE GENOMIC DNA]</scope>
</reference>
<keyword evidence="4" id="KW-0418">Kinase</keyword>
<dbReference type="SMART" id="SM00220">
    <property type="entry name" value="S_TKc"/>
    <property type="match status" value="1"/>
</dbReference>
<dbReference type="InterPro" id="IPR051866">
    <property type="entry name" value="Intracell_Sig-Traffick_Protein"/>
</dbReference>
<dbReference type="GO" id="GO:0035091">
    <property type="term" value="F:phosphatidylinositol binding"/>
    <property type="evidence" value="ECO:0007669"/>
    <property type="project" value="InterPro"/>
</dbReference>
<dbReference type="InterPro" id="IPR036871">
    <property type="entry name" value="PX_dom_sf"/>
</dbReference>
<feature type="domain" description="Protein kinase" evidence="2">
    <location>
        <begin position="1056"/>
        <end position="1298"/>
    </location>
</feature>
<proteinExistence type="predicted"/>
<dbReference type="Proteomes" id="UP000762676">
    <property type="component" value="Unassembled WGS sequence"/>
</dbReference>
<evidence type="ECO:0000259" key="3">
    <source>
        <dbReference type="PROSITE" id="PS50195"/>
    </source>
</evidence>
<dbReference type="PANTHER" id="PTHR15508">
    <property type="entry name" value="RIBOSOMAL PROTEIN S6 KINASE"/>
    <property type="match status" value="1"/>
</dbReference>